<keyword evidence="5 8" id="KW-0812">Transmembrane</keyword>
<feature type="transmembrane region" description="Helical" evidence="8">
    <location>
        <begin position="21"/>
        <end position="40"/>
    </location>
</feature>
<keyword evidence="6 8" id="KW-1133">Transmembrane helix</keyword>
<feature type="transmembrane region" description="Helical" evidence="8">
    <location>
        <begin position="252"/>
        <end position="274"/>
    </location>
</feature>
<organism evidence="10">
    <name type="scientific">termite gut metagenome</name>
    <dbReference type="NCBI Taxonomy" id="433724"/>
    <lineage>
        <taxon>unclassified sequences</taxon>
        <taxon>metagenomes</taxon>
        <taxon>organismal metagenomes</taxon>
    </lineage>
</organism>
<sequence>MKQFAAFVKKEFYHIFRDKRTVLILLVMPIVQIILFGFAVTTEVNNVRVAVFDPSKDVSTQQITERFEASRYFTVTQILSNPQEINDVFKEGKANLVIVFAEGFDENLLSTGGASVQLIADATDPNLATVLTGYASNIILAYQQELINEHTVPFHILPEVKMLYNPQMKSAYNFVPGVMGLILILICAMMTSIAIVREKETGTMEVLLASPVKPIYMIVAKVVPYFVLSAVNLTTIILLAVFVLGVPIAGSLFWLILTSLLFIVVSLSLGLLISTLVRTQVAAMLISGMALMMPAIFFSGLMFPIESMPTVIQWLSSVMPARWYIAAIRKLMIQGVEVIYVLKELLVLVAMASILLTVSIKKLNIRLN</sequence>
<dbReference type="EMBL" id="SNRY01001208">
    <property type="protein sequence ID" value="KAA6332689.1"/>
    <property type="molecule type" value="Genomic_DNA"/>
</dbReference>
<evidence type="ECO:0000256" key="3">
    <source>
        <dbReference type="ARBA" id="ARBA00022448"/>
    </source>
</evidence>
<dbReference type="GO" id="GO:0140359">
    <property type="term" value="F:ABC-type transporter activity"/>
    <property type="evidence" value="ECO:0007669"/>
    <property type="project" value="InterPro"/>
</dbReference>
<dbReference type="GO" id="GO:0043190">
    <property type="term" value="C:ATP-binding cassette (ABC) transporter complex"/>
    <property type="evidence" value="ECO:0007669"/>
    <property type="project" value="InterPro"/>
</dbReference>
<dbReference type="Pfam" id="PF12698">
    <property type="entry name" value="ABC2_membrane_3"/>
    <property type="match status" value="1"/>
</dbReference>
<keyword evidence="7 8" id="KW-0472">Membrane</keyword>
<evidence type="ECO:0000256" key="4">
    <source>
        <dbReference type="ARBA" id="ARBA00022475"/>
    </source>
</evidence>
<dbReference type="PROSITE" id="PS51012">
    <property type="entry name" value="ABC_TM2"/>
    <property type="match status" value="1"/>
</dbReference>
<dbReference type="PANTHER" id="PTHR30294:SF29">
    <property type="entry name" value="MULTIDRUG ABC TRANSPORTER PERMEASE YBHS-RELATED"/>
    <property type="match status" value="1"/>
</dbReference>
<evidence type="ECO:0000256" key="6">
    <source>
        <dbReference type="ARBA" id="ARBA00022989"/>
    </source>
</evidence>
<dbReference type="InterPro" id="IPR000412">
    <property type="entry name" value="ABC_2_transport"/>
</dbReference>
<feature type="domain" description="ABC transmembrane type-2" evidence="9">
    <location>
        <begin position="116"/>
        <end position="366"/>
    </location>
</feature>
<feature type="transmembrane region" description="Helical" evidence="8">
    <location>
        <begin position="171"/>
        <end position="196"/>
    </location>
</feature>
<dbReference type="PRINTS" id="PR00164">
    <property type="entry name" value="ABC2TRNSPORT"/>
</dbReference>
<evidence type="ECO:0000313" key="10">
    <source>
        <dbReference type="EMBL" id="KAA6332689.1"/>
    </source>
</evidence>
<accession>A0A5J4RGC7</accession>
<dbReference type="Gene3D" id="3.40.1710.10">
    <property type="entry name" value="abc type-2 transporter like domain"/>
    <property type="match status" value="1"/>
</dbReference>
<protein>
    <submittedName>
        <fullName evidence="10">Inner membrane transport permease</fullName>
    </submittedName>
</protein>
<dbReference type="AlphaFoldDB" id="A0A5J4RGC7"/>
<keyword evidence="3" id="KW-0813">Transport</keyword>
<evidence type="ECO:0000259" key="9">
    <source>
        <dbReference type="PROSITE" id="PS51012"/>
    </source>
</evidence>
<dbReference type="InterPro" id="IPR051449">
    <property type="entry name" value="ABC-2_transporter_component"/>
</dbReference>
<evidence type="ECO:0000256" key="8">
    <source>
        <dbReference type="SAM" id="Phobius"/>
    </source>
</evidence>
<comment type="subcellular location">
    <subcellularLocation>
        <location evidence="1">Cell membrane</location>
        <topology evidence="1">Multi-pass membrane protein</topology>
    </subcellularLocation>
</comment>
<dbReference type="InterPro" id="IPR047817">
    <property type="entry name" value="ABC2_TM_bact-type"/>
</dbReference>
<evidence type="ECO:0000256" key="1">
    <source>
        <dbReference type="ARBA" id="ARBA00004651"/>
    </source>
</evidence>
<dbReference type="InterPro" id="IPR013525">
    <property type="entry name" value="ABC2_TM"/>
</dbReference>
<proteinExistence type="inferred from homology"/>
<comment type="caution">
    <text evidence="10">The sequence shown here is derived from an EMBL/GenBank/DDBJ whole genome shotgun (WGS) entry which is preliminary data.</text>
</comment>
<name>A0A5J4RGC7_9ZZZZ</name>
<keyword evidence="4" id="KW-1003">Cell membrane</keyword>
<reference evidence="10" key="1">
    <citation type="submission" date="2019-03" db="EMBL/GenBank/DDBJ databases">
        <title>Single cell metagenomics reveals metabolic interactions within the superorganism composed of flagellate Streblomastix strix and complex community of Bacteroidetes bacteria on its surface.</title>
        <authorList>
            <person name="Treitli S.C."/>
            <person name="Kolisko M."/>
            <person name="Husnik F."/>
            <person name="Keeling P."/>
            <person name="Hampl V."/>
        </authorList>
    </citation>
    <scope>NUCLEOTIDE SEQUENCE</scope>
    <source>
        <strain evidence="10">STM</strain>
    </source>
</reference>
<evidence type="ECO:0000256" key="5">
    <source>
        <dbReference type="ARBA" id="ARBA00022692"/>
    </source>
</evidence>
<feature type="transmembrane region" description="Helical" evidence="8">
    <location>
        <begin position="340"/>
        <end position="360"/>
    </location>
</feature>
<evidence type="ECO:0000256" key="2">
    <source>
        <dbReference type="ARBA" id="ARBA00007783"/>
    </source>
</evidence>
<comment type="similarity">
    <text evidence="2">Belongs to the ABC-2 integral membrane protein family.</text>
</comment>
<gene>
    <name evidence="10" type="ORF">EZS27_018827</name>
</gene>
<feature type="transmembrane region" description="Helical" evidence="8">
    <location>
        <begin position="281"/>
        <end position="305"/>
    </location>
</feature>
<feature type="transmembrane region" description="Helical" evidence="8">
    <location>
        <begin position="222"/>
        <end position="246"/>
    </location>
</feature>
<dbReference type="PANTHER" id="PTHR30294">
    <property type="entry name" value="MEMBRANE COMPONENT OF ABC TRANSPORTER YHHJ-RELATED"/>
    <property type="match status" value="1"/>
</dbReference>
<evidence type="ECO:0000256" key="7">
    <source>
        <dbReference type="ARBA" id="ARBA00023136"/>
    </source>
</evidence>